<dbReference type="EMBL" id="KE344395">
    <property type="protein sequence ID" value="EXB60490.1"/>
    <property type="molecule type" value="Genomic_DNA"/>
</dbReference>
<protein>
    <recommendedName>
        <fullName evidence="3">Glucan endo-1,3-beta-D-glucosidase</fullName>
    </recommendedName>
</protein>
<evidence type="ECO:0008006" key="3">
    <source>
        <dbReference type="Google" id="ProtNLM"/>
    </source>
</evidence>
<gene>
    <name evidence="1" type="ORF">L484_014945</name>
</gene>
<dbReference type="SUPFAM" id="SSF51445">
    <property type="entry name" value="(Trans)glycosidases"/>
    <property type="match status" value="1"/>
</dbReference>
<evidence type="ECO:0000313" key="2">
    <source>
        <dbReference type="Proteomes" id="UP000030645"/>
    </source>
</evidence>
<name>W9R9T6_9ROSA</name>
<accession>W9R9T6</accession>
<reference evidence="2" key="1">
    <citation type="submission" date="2013-01" db="EMBL/GenBank/DDBJ databases">
        <title>Draft Genome Sequence of a Mulberry Tree, Morus notabilis C.K. Schneid.</title>
        <authorList>
            <person name="He N."/>
            <person name="Zhao S."/>
        </authorList>
    </citation>
    <scope>NUCLEOTIDE SEQUENCE</scope>
</reference>
<dbReference type="AlphaFoldDB" id="W9R9T6"/>
<dbReference type="Gene3D" id="3.20.20.80">
    <property type="entry name" value="Glycosidases"/>
    <property type="match status" value="2"/>
</dbReference>
<keyword evidence="2" id="KW-1185">Reference proteome</keyword>
<organism evidence="1 2">
    <name type="scientific">Morus notabilis</name>
    <dbReference type="NCBI Taxonomy" id="981085"/>
    <lineage>
        <taxon>Eukaryota</taxon>
        <taxon>Viridiplantae</taxon>
        <taxon>Streptophyta</taxon>
        <taxon>Embryophyta</taxon>
        <taxon>Tracheophyta</taxon>
        <taxon>Spermatophyta</taxon>
        <taxon>Magnoliopsida</taxon>
        <taxon>eudicotyledons</taxon>
        <taxon>Gunneridae</taxon>
        <taxon>Pentapetalae</taxon>
        <taxon>rosids</taxon>
        <taxon>fabids</taxon>
        <taxon>Rosales</taxon>
        <taxon>Moraceae</taxon>
        <taxon>Moreae</taxon>
        <taxon>Morus</taxon>
    </lineage>
</organism>
<proteinExistence type="predicted"/>
<sequence length="205" mass="22826">MVISNALGSYIIGVNGDNHPPAKEVKNLCGRCQLNFLRIFEPIIEVHEAVYGNPFSVAIAHQGHNGHFLHRPIGLLPRLLFGAFLPKAAPILKDIVEIVWHHQASPVLINVYPHFAYASDPEHIHYAQFKADKPVIGWPNTQVAVAETGWPSAGNGPHTSVERAKWTCNKNLFESCFGNLKPAGVEQNFGFFYPNMKPVYPLWPC</sequence>
<dbReference type="Proteomes" id="UP000030645">
    <property type="component" value="Unassembled WGS sequence"/>
</dbReference>
<dbReference type="STRING" id="981085.W9R9T6"/>
<dbReference type="InterPro" id="IPR017853">
    <property type="entry name" value="GH"/>
</dbReference>
<evidence type="ECO:0000313" key="1">
    <source>
        <dbReference type="EMBL" id="EXB60490.1"/>
    </source>
</evidence>